<evidence type="ECO:0000313" key="4">
    <source>
        <dbReference type="EMBL" id="CAB4028667.1"/>
    </source>
</evidence>
<comment type="caution">
    <text evidence="4">The sequence shown here is derived from an EMBL/GenBank/DDBJ whole genome shotgun (WGS) entry which is preliminary data.</text>
</comment>
<keyword evidence="5" id="KW-1185">Reference proteome</keyword>
<dbReference type="AlphaFoldDB" id="A0A7D9JFM5"/>
<evidence type="ECO:0000256" key="3">
    <source>
        <dbReference type="ARBA" id="ARBA00037984"/>
    </source>
</evidence>
<proteinExistence type="inferred from homology"/>
<accession>A0A7D9JFM5</accession>
<keyword evidence="2" id="KW-0677">Repeat</keyword>
<comment type="similarity">
    <text evidence="3">Belongs to the WD repeat POC1 family.</text>
</comment>
<evidence type="ECO:0000256" key="1">
    <source>
        <dbReference type="ARBA" id="ARBA00022574"/>
    </source>
</evidence>
<keyword evidence="4" id="KW-0378">Hydrolase</keyword>
<evidence type="ECO:0000313" key="5">
    <source>
        <dbReference type="Proteomes" id="UP001152795"/>
    </source>
</evidence>
<feature type="non-terminal residue" evidence="4">
    <location>
        <position position="340"/>
    </location>
</feature>
<dbReference type="GO" id="GO:0006508">
    <property type="term" value="P:proteolysis"/>
    <property type="evidence" value="ECO:0007669"/>
    <property type="project" value="UniProtKB-KW"/>
</dbReference>
<dbReference type="InterPro" id="IPR036322">
    <property type="entry name" value="WD40_repeat_dom_sf"/>
</dbReference>
<dbReference type="SUPFAM" id="SSF50978">
    <property type="entry name" value="WD40 repeat-like"/>
    <property type="match status" value="1"/>
</dbReference>
<keyword evidence="1" id="KW-0853">WD repeat</keyword>
<dbReference type="PANTHER" id="PTHR44019:SF8">
    <property type="entry name" value="POC1 CENTRIOLAR PROTEIN HOMOLOG"/>
    <property type="match status" value="1"/>
</dbReference>
<dbReference type="PANTHER" id="PTHR44019">
    <property type="entry name" value="WD REPEAT-CONTAINING PROTEIN 55"/>
    <property type="match status" value="1"/>
</dbReference>
<gene>
    <name evidence="4" type="ORF">PACLA_8A053259</name>
</gene>
<sequence length="340" mass="37641">VWPDDTTSSAKRVRLKKVFDVFFKEDQPLIAVADSQNRVKIFEGVQGKELRYSESYNAKITCLLFSLDGSKVAIGLESGEIKILAVQTCQLLLKLDGHGGKVYSINYNSSGSVLLSCSKDGTFMTWDCESGKPLLGKEPRHEEDVTVASFFDNDKRIVTASKDGTAKVWDSVSGNFLFTCVHERNQWVLTCVVSSDNKRIVTGSVESVVKTWDASTGQELFNVKPHSDVVRSLSISEDNVIFASGSDDGTVKISSLVDGKVLASCTSHTYAWVTDIVFGKNCKQLVTVGNNIQWHDTDGKLLQQFFIKGSHLRRIKCSPDFRLFITVDNEGVLYILKVIS</sequence>
<dbReference type="Proteomes" id="UP001152795">
    <property type="component" value="Unassembled WGS sequence"/>
</dbReference>
<dbReference type="InterPro" id="IPR020472">
    <property type="entry name" value="WD40_PAC1"/>
</dbReference>
<protein>
    <submittedName>
        <fullName evidence="4">Apoptotic protease-activating factor 1-like</fullName>
    </submittedName>
</protein>
<dbReference type="OrthoDB" id="1357022at2759"/>
<dbReference type="PROSITE" id="PS50294">
    <property type="entry name" value="WD_REPEATS_REGION"/>
    <property type="match status" value="2"/>
</dbReference>
<dbReference type="InterPro" id="IPR015943">
    <property type="entry name" value="WD40/YVTN_repeat-like_dom_sf"/>
</dbReference>
<reference evidence="4" key="1">
    <citation type="submission" date="2020-04" db="EMBL/GenBank/DDBJ databases">
        <authorList>
            <person name="Alioto T."/>
            <person name="Alioto T."/>
            <person name="Gomez Garrido J."/>
        </authorList>
    </citation>
    <scope>NUCLEOTIDE SEQUENCE</scope>
    <source>
        <strain evidence="4">A484AB</strain>
    </source>
</reference>
<dbReference type="PROSITE" id="PS50082">
    <property type="entry name" value="WD_REPEATS_2"/>
    <property type="match status" value="4"/>
</dbReference>
<dbReference type="InterPro" id="IPR050505">
    <property type="entry name" value="WDR55/POC1"/>
</dbReference>
<dbReference type="PRINTS" id="PR00320">
    <property type="entry name" value="GPROTEINBRPT"/>
</dbReference>
<organism evidence="4 5">
    <name type="scientific">Paramuricea clavata</name>
    <name type="common">Red gorgonian</name>
    <name type="synonym">Violescent sea-whip</name>
    <dbReference type="NCBI Taxonomy" id="317549"/>
    <lineage>
        <taxon>Eukaryota</taxon>
        <taxon>Metazoa</taxon>
        <taxon>Cnidaria</taxon>
        <taxon>Anthozoa</taxon>
        <taxon>Octocorallia</taxon>
        <taxon>Malacalcyonacea</taxon>
        <taxon>Plexauridae</taxon>
        <taxon>Paramuricea</taxon>
    </lineage>
</organism>
<name>A0A7D9JFM5_PARCT</name>
<keyword evidence="4" id="KW-0645">Protease</keyword>
<evidence type="ECO:0000256" key="2">
    <source>
        <dbReference type="ARBA" id="ARBA00022737"/>
    </source>
</evidence>
<dbReference type="Pfam" id="PF00400">
    <property type="entry name" value="WD40"/>
    <property type="match status" value="4"/>
</dbReference>
<dbReference type="SMART" id="SM00320">
    <property type="entry name" value="WD40"/>
    <property type="match status" value="8"/>
</dbReference>
<dbReference type="InterPro" id="IPR001680">
    <property type="entry name" value="WD40_rpt"/>
</dbReference>
<dbReference type="GO" id="GO:0008233">
    <property type="term" value="F:peptidase activity"/>
    <property type="evidence" value="ECO:0007669"/>
    <property type="project" value="UniProtKB-KW"/>
</dbReference>
<dbReference type="Gene3D" id="2.130.10.10">
    <property type="entry name" value="YVTN repeat-like/Quinoprotein amine dehydrogenase"/>
    <property type="match status" value="1"/>
</dbReference>
<dbReference type="EMBL" id="CACRXK020015638">
    <property type="protein sequence ID" value="CAB4028667.1"/>
    <property type="molecule type" value="Genomic_DNA"/>
</dbReference>
<dbReference type="CDD" id="cd00200">
    <property type="entry name" value="WD40"/>
    <property type="match status" value="1"/>
</dbReference>